<reference evidence="1 2" key="1">
    <citation type="journal article" date="2012" name="Int. J. Syst. Evol. Microbiol.">
        <title>Vibrio caribbeanicus sp. nov., isolated from the marine sponge Scleritoderma cyanea.</title>
        <authorList>
            <person name="Hoffmann M."/>
            <person name="Monday S.R."/>
            <person name="Allard M.W."/>
            <person name="Strain E.A."/>
            <person name="Whittaker P."/>
            <person name="Naum M."/>
            <person name="McCarthy P.J."/>
            <person name="Lopez J.V."/>
            <person name="Fischer M."/>
            <person name="Brown E.W."/>
        </authorList>
    </citation>
    <scope>NUCLEOTIDE SEQUENCE [LARGE SCALE GENOMIC DNA]</scope>
    <source>
        <strain evidence="1 2">ATCC BAA-2122</strain>
    </source>
</reference>
<dbReference type="EMBL" id="AEIU01000083">
    <property type="protein sequence ID" value="EFP95852.1"/>
    <property type="molecule type" value="Genomic_DNA"/>
</dbReference>
<accession>E3BLS4</accession>
<dbReference type="InterPro" id="IPR053740">
    <property type="entry name" value="T3SS_Pilotin"/>
</dbReference>
<dbReference type="Gene3D" id="2.60.40.2990">
    <property type="match status" value="1"/>
</dbReference>
<name>E3BLS4_9VIBR</name>
<evidence type="ECO:0000313" key="2">
    <source>
        <dbReference type="Proteomes" id="UP000002943"/>
    </source>
</evidence>
<evidence type="ECO:0000313" key="1">
    <source>
        <dbReference type="EMBL" id="EFP95852.1"/>
    </source>
</evidence>
<dbReference type="NCBIfam" id="TIGR02567">
    <property type="entry name" value="YscW"/>
    <property type="match status" value="1"/>
</dbReference>
<dbReference type="AlphaFoldDB" id="E3BLS4"/>
<organism evidence="1 2">
    <name type="scientific">Vibrio caribbeanicus ATCC BAA-2122</name>
    <dbReference type="NCBI Taxonomy" id="796620"/>
    <lineage>
        <taxon>Bacteria</taxon>
        <taxon>Pseudomonadati</taxon>
        <taxon>Pseudomonadota</taxon>
        <taxon>Gammaproteobacteria</taxon>
        <taxon>Vibrionales</taxon>
        <taxon>Vibrionaceae</taxon>
        <taxon>Vibrio</taxon>
    </lineage>
</organism>
<dbReference type="OrthoDB" id="5880174at2"/>
<dbReference type="RefSeq" id="WP_009602005.1">
    <property type="nucleotide sequence ID" value="NZ_AEIU01000083.1"/>
</dbReference>
<dbReference type="eggNOG" id="ENOG5032F82">
    <property type="taxonomic scope" value="Bacteria"/>
</dbReference>
<keyword evidence="2" id="KW-1185">Reference proteome</keyword>
<dbReference type="Proteomes" id="UP000002943">
    <property type="component" value="Unassembled WGS sequence"/>
</dbReference>
<gene>
    <name evidence="1" type="ORF">VIBC2010_01213</name>
</gene>
<sequence length="138" mass="15609">MNKLFLFFSLFTLGACTHKNTINTDFSSDSQALVHGWLLFDEYVTPVSTHIEVELCQVIENQCLTVARQEYQGVQLPVQYSFVVAPIQAGSGEMKVRVGLSEKGKLIASAEEEYTFSTDKTQKNIHLERLKINLKSYN</sequence>
<keyword evidence="1" id="KW-0449">Lipoprotein</keyword>
<proteinExistence type="predicted"/>
<comment type="caution">
    <text evidence="1">The sequence shown here is derived from an EMBL/GenBank/DDBJ whole genome shotgun (WGS) entry which is preliminary data.</text>
</comment>
<protein>
    <submittedName>
        <fullName evidence="1">Putative lipoprotein VirG (YscW)</fullName>
    </submittedName>
</protein>
<dbReference type="PROSITE" id="PS51257">
    <property type="entry name" value="PROKAR_LIPOPROTEIN"/>
    <property type="match status" value="1"/>
</dbReference>